<gene>
    <name evidence="2" type="ORF">A8C75_06645</name>
</gene>
<dbReference type="AlphaFoldDB" id="A0A1A9EWL0"/>
<protein>
    <submittedName>
        <fullName evidence="2">Uncharacterized protein</fullName>
    </submittedName>
</protein>
<dbReference type="KEGG" id="mars:A8C75_06645"/>
<dbReference type="Proteomes" id="UP000078070">
    <property type="component" value="Chromosome"/>
</dbReference>
<keyword evidence="3" id="KW-1185">Reference proteome</keyword>
<reference evidence="3" key="1">
    <citation type="submission" date="2016-05" db="EMBL/GenBank/DDBJ databases">
        <authorList>
            <person name="Baek K."/>
            <person name="Yang S.-J."/>
        </authorList>
    </citation>
    <scope>NUCLEOTIDE SEQUENCE [LARGE SCALE GENOMIC DNA]</scope>
    <source>
        <strain evidence="3">ST58-10</strain>
    </source>
</reference>
<proteinExistence type="predicted"/>
<evidence type="ECO:0000256" key="1">
    <source>
        <dbReference type="SAM" id="Coils"/>
    </source>
</evidence>
<feature type="coiled-coil region" evidence="1">
    <location>
        <begin position="210"/>
        <end position="265"/>
    </location>
</feature>
<dbReference type="EMBL" id="CP015839">
    <property type="protein sequence ID" value="ANG62202.1"/>
    <property type="molecule type" value="Genomic_DNA"/>
</dbReference>
<dbReference type="Gene3D" id="3.30.930.30">
    <property type="match status" value="1"/>
</dbReference>
<dbReference type="CDD" id="cd17242">
    <property type="entry name" value="MobM_relaxase"/>
    <property type="match status" value="1"/>
</dbReference>
<evidence type="ECO:0000313" key="3">
    <source>
        <dbReference type="Proteomes" id="UP000078070"/>
    </source>
</evidence>
<organism evidence="2 3">
    <name type="scientific">Marinobacterium aestuarii</name>
    <dbReference type="NCBI Taxonomy" id="1821621"/>
    <lineage>
        <taxon>Bacteria</taxon>
        <taxon>Pseudomonadati</taxon>
        <taxon>Pseudomonadota</taxon>
        <taxon>Gammaproteobacteria</taxon>
        <taxon>Oceanospirillales</taxon>
        <taxon>Oceanospirillaceae</taxon>
        <taxon>Marinobacterium</taxon>
    </lineage>
</organism>
<sequence>MAEQVSIAADASTTLHGGKKRKVRADANTGIGLIASYPLSVADLDALPDEQRQLRLAEIREWAEDSIAFAQSEFPGRVQVAALHWDESHPHIHILVGATEPCNDFKQLHKGELARRAVQGNDRTGQGKKAGNDAYKAEMRRFQDRYHHEVAVHYGQARIGPRRQRLTRAQWQREQAKAEALANAKRQADIVDRQAAKVLSDAQAQATWLVEATQEEARLQTARIAQEKERAEKLHQQAQADALVAAQARQTAEDARVAAQALVEKFKPYESLGGRILGFFGLKKLFEHRAEKRWRQKTKVLHAQIYRLTGEVSRVDAINCERETATRALNALKVALQVPIDAQAFRSEGDAVRARLDQLQQFMKASSSDQVLADVLDNYVIQLRLMAHTQPGNGVGGAVTDPAQSL</sequence>
<keyword evidence="1" id="KW-0175">Coiled coil</keyword>
<name>A0A1A9EWL0_9GAMM</name>
<reference evidence="2 3" key="2">
    <citation type="journal article" date="2018" name="Int. J. Syst. Evol. Microbiol.">
        <title>Marinobacterium aestuarii sp. nov., a benzene-degrading marine bacterium isolated from estuary sediment.</title>
        <authorList>
            <person name="Bae S.S."/>
            <person name="Jung J."/>
            <person name="Chung D."/>
            <person name="Baek K."/>
        </authorList>
    </citation>
    <scope>NUCLEOTIDE SEQUENCE [LARGE SCALE GENOMIC DNA]</scope>
    <source>
        <strain evidence="2 3">ST58-10</strain>
    </source>
</reference>
<accession>A0A1A9EWL0</accession>
<evidence type="ECO:0000313" key="2">
    <source>
        <dbReference type="EMBL" id="ANG62202.1"/>
    </source>
</evidence>